<keyword evidence="2" id="KW-1185">Reference proteome</keyword>
<dbReference type="Proteomes" id="UP001352852">
    <property type="component" value="Unassembled WGS sequence"/>
</dbReference>
<accession>A0ABU7E590</accession>
<evidence type="ECO:0000313" key="1">
    <source>
        <dbReference type="EMBL" id="MED6281280.1"/>
    </source>
</evidence>
<evidence type="ECO:0008006" key="3">
    <source>
        <dbReference type="Google" id="ProtNLM"/>
    </source>
</evidence>
<gene>
    <name evidence="1" type="ORF">CHARACLAT_019685</name>
</gene>
<name>A0ABU7E590_9TELE</name>
<reference evidence="1 2" key="1">
    <citation type="submission" date="2021-06" db="EMBL/GenBank/DDBJ databases">
        <authorList>
            <person name="Palmer J.M."/>
        </authorList>
    </citation>
    <scope>NUCLEOTIDE SEQUENCE [LARGE SCALE GENOMIC DNA]</scope>
    <source>
        <strain evidence="1 2">CL_MEX2019</strain>
        <tissue evidence="1">Muscle</tissue>
    </source>
</reference>
<comment type="caution">
    <text evidence="1">The sequence shown here is derived from an EMBL/GenBank/DDBJ whole genome shotgun (WGS) entry which is preliminary data.</text>
</comment>
<organism evidence="1 2">
    <name type="scientific">Characodon lateralis</name>
    <dbReference type="NCBI Taxonomy" id="208331"/>
    <lineage>
        <taxon>Eukaryota</taxon>
        <taxon>Metazoa</taxon>
        <taxon>Chordata</taxon>
        <taxon>Craniata</taxon>
        <taxon>Vertebrata</taxon>
        <taxon>Euteleostomi</taxon>
        <taxon>Actinopterygii</taxon>
        <taxon>Neopterygii</taxon>
        <taxon>Teleostei</taxon>
        <taxon>Neoteleostei</taxon>
        <taxon>Acanthomorphata</taxon>
        <taxon>Ovalentaria</taxon>
        <taxon>Atherinomorphae</taxon>
        <taxon>Cyprinodontiformes</taxon>
        <taxon>Goodeidae</taxon>
        <taxon>Characodon</taxon>
    </lineage>
</organism>
<sequence length="130" mass="14074">MQAPSHPQFVQTVPVPVALRPMPDAGYISSSGLFLPVQAGYVEGFAMPLQAGYVISLELLGLTCQRPSGLFLLKSCLEESTNTQPKDRSKVLPPFPPAPPATALQSGRCLMLWRKLNLGTIISRQKSLVI</sequence>
<protein>
    <recommendedName>
        <fullName evidence="3">Deleted in azoospermia-associated protein 2</fullName>
    </recommendedName>
</protein>
<evidence type="ECO:0000313" key="2">
    <source>
        <dbReference type="Proteomes" id="UP001352852"/>
    </source>
</evidence>
<proteinExistence type="predicted"/>
<dbReference type="EMBL" id="JAHUTJ010042790">
    <property type="protein sequence ID" value="MED6281280.1"/>
    <property type="molecule type" value="Genomic_DNA"/>
</dbReference>